<keyword evidence="3 8" id="KW-0436">Ligase</keyword>
<dbReference type="InterPro" id="IPR012795">
    <property type="entry name" value="tRNA_Ile_lys_synt_N"/>
</dbReference>
<gene>
    <name evidence="8" type="primary">tilS</name>
    <name evidence="10" type="ORF">C7389_10986</name>
</gene>
<comment type="similarity">
    <text evidence="8">Belongs to the tRNA(Ile)-lysidine synthase family.</text>
</comment>
<dbReference type="AlphaFoldDB" id="A0A4R6DYJ7"/>
<dbReference type="Proteomes" id="UP000295129">
    <property type="component" value="Unassembled WGS sequence"/>
</dbReference>
<dbReference type="InterPro" id="IPR012094">
    <property type="entry name" value="tRNA_Ile_lys_synt"/>
</dbReference>
<feature type="domain" description="Lysidine-tRNA(Ile) synthetase C-terminal" evidence="9">
    <location>
        <begin position="366"/>
        <end position="439"/>
    </location>
</feature>
<evidence type="ECO:0000256" key="1">
    <source>
        <dbReference type="ARBA" id="ARBA00004496"/>
    </source>
</evidence>
<dbReference type="Pfam" id="PF01171">
    <property type="entry name" value="ATP_bind_3"/>
    <property type="match status" value="1"/>
</dbReference>
<evidence type="ECO:0000256" key="7">
    <source>
        <dbReference type="ARBA" id="ARBA00048539"/>
    </source>
</evidence>
<dbReference type="GO" id="GO:0005524">
    <property type="term" value="F:ATP binding"/>
    <property type="evidence" value="ECO:0007669"/>
    <property type="project" value="UniProtKB-UniRule"/>
</dbReference>
<dbReference type="NCBIfam" id="TIGR02433">
    <property type="entry name" value="lysidine_TilS_C"/>
    <property type="match status" value="1"/>
</dbReference>
<evidence type="ECO:0000256" key="4">
    <source>
        <dbReference type="ARBA" id="ARBA00022694"/>
    </source>
</evidence>
<dbReference type="EC" id="6.3.4.19" evidence="8"/>
<reference evidence="10 11" key="1">
    <citation type="submission" date="2019-03" db="EMBL/GenBank/DDBJ databases">
        <title>Genomic Encyclopedia of Type Strains, Phase IV (KMG-IV): sequencing the most valuable type-strain genomes for metagenomic binning, comparative biology and taxonomic classification.</title>
        <authorList>
            <person name="Goeker M."/>
        </authorList>
    </citation>
    <scope>NUCLEOTIDE SEQUENCE [LARGE SCALE GENOMIC DNA]</scope>
    <source>
        <strain evidence="10 11">DSM 12121</strain>
    </source>
</reference>
<evidence type="ECO:0000256" key="8">
    <source>
        <dbReference type="HAMAP-Rule" id="MF_01161"/>
    </source>
</evidence>
<comment type="catalytic activity">
    <reaction evidence="7 8">
        <text>cytidine(34) in tRNA(Ile2) + L-lysine + ATP = lysidine(34) in tRNA(Ile2) + AMP + diphosphate + H(+)</text>
        <dbReference type="Rhea" id="RHEA:43744"/>
        <dbReference type="Rhea" id="RHEA-COMP:10625"/>
        <dbReference type="Rhea" id="RHEA-COMP:10670"/>
        <dbReference type="ChEBI" id="CHEBI:15378"/>
        <dbReference type="ChEBI" id="CHEBI:30616"/>
        <dbReference type="ChEBI" id="CHEBI:32551"/>
        <dbReference type="ChEBI" id="CHEBI:33019"/>
        <dbReference type="ChEBI" id="CHEBI:82748"/>
        <dbReference type="ChEBI" id="CHEBI:83665"/>
        <dbReference type="ChEBI" id="CHEBI:456215"/>
        <dbReference type="EC" id="6.3.4.19"/>
    </reaction>
</comment>
<evidence type="ECO:0000313" key="11">
    <source>
        <dbReference type="Proteomes" id="UP000295129"/>
    </source>
</evidence>
<dbReference type="EMBL" id="SNVV01000009">
    <property type="protein sequence ID" value="TDN50393.1"/>
    <property type="molecule type" value="Genomic_DNA"/>
</dbReference>
<keyword evidence="2 8" id="KW-0963">Cytoplasm</keyword>
<dbReference type="SUPFAM" id="SSF52402">
    <property type="entry name" value="Adenine nucleotide alpha hydrolases-like"/>
    <property type="match status" value="1"/>
</dbReference>
<dbReference type="Pfam" id="PF11734">
    <property type="entry name" value="TilS_C"/>
    <property type="match status" value="1"/>
</dbReference>
<protein>
    <recommendedName>
        <fullName evidence="8">tRNA(Ile)-lysidine synthase</fullName>
        <ecNumber evidence="8">6.3.4.19</ecNumber>
    </recommendedName>
    <alternativeName>
        <fullName evidence="8">tRNA(Ile)-2-lysyl-cytidine synthase</fullName>
    </alternativeName>
    <alternativeName>
        <fullName evidence="8">tRNA(Ile)-lysidine synthetase</fullName>
    </alternativeName>
</protein>
<dbReference type="InterPro" id="IPR012796">
    <property type="entry name" value="Lysidine-tRNA-synth_C"/>
</dbReference>
<keyword evidence="6 8" id="KW-0067">ATP-binding</keyword>
<dbReference type="InterPro" id="IPR011063">
    <property type="entry name" value="TilS/TtcA_N"/>
</dbReference>
<dbReference type="OrthoDB" id="9807403at2"/>
<keyword evidence="11" id="KW-1185">Reference proteome</keyword>
<comment type="caution">
    <text evidence="10">The sequence shown here is derived from an EMBL/GenBank/DDBJ whole genome shotgun (WGS) entry which is preliminary data.</text>
</comment>
<dbReference type="Gene3D" id="3.40.50.620">
    <property type="entry name" value="HUPs"/>
    <property type="match status" value="1"/>
</dbReference>
<dbReference type="Gene3D" id="1.20.59.20">
    <property type="match status" value="1"/>
</dbReference>
<dbReference type="PANTHER" id="PTHR43033">
    <property type="entry name" value="TRNA(ILE)-LYSIDINE SYNTHASE-RELATED"/>
    <property type="match status" value="1"/>
</dbReference>
<evidence type="ECO:0000313" key="10">
    <source>
        <dbReference type="EMBL" id="TDN50393.1"/>
    </source>
</evidence>
<dbReference type="InterPro" id="IPR015262">
    <property type="entry name" value="tRNA_Ile_lys_synt_subst-bd"/>
</dbReference>
<evidence type="ECO:0000256" key="2">
    <source>
        <dbReference type="ARBA" id="ARBA00022490"/>
    </source>
</evidence>
<dbReference type="Pfam" id="PF09179">
    <property type="entry name" value="TilS"/>
    <property type="match status" value="1"/>
</dbReference>
<dbReference type="GO" id="GO:0032267">
    <property type="term" value="F:tRNA(Ile)-lysidine synthase activity"/>
    <property type="evidence" value="ECO:0007669"/>
    <property type="project" value="UniProtKB-EC"/>
</dbReference>
<evidence type="ECO:0000259" key="9">
    <source>
        <dbReference type="SMART" id="SM00977"/>
    </source>
</evidence>
<organism evidence="10 11">
    <name type="scientific">Azoarcus indigens</name>
    <dbReference type="NCBI Taxonomy" id="29545"/>
    <lineage>
        <taxon>Bacteria</taxon>
        <taxon>Pseudomonadati</taxon>
        <taxon>Pseudomonadota</taxon>
        <taxon>Betaproteobacteria</taxon>
        <taxon>Rhodocyclales</taxon>
        <taxon>Zoogloeaceae</taxon>
        <taxon>Azoarcus</taxon>
    </lineage>
</organism>
<proteinExistence type="inferred from homology"/>
<feature type="binding site" evidence="8">
    <location>
        <begin position="31"/>
        <end position="36"/>
    </location>
    <ligand>
        <name>ATP</name>
        <dbReference type="ChEBI" id="CHEBI:30616"/>
    </ligand>
</feature>
<sequence>MAVLAPLPAQVQRALVQAGVTEGSRLCCALSGGVDSRVLLHILTGLRARLSFQLTAVHVHHGLSPHADAWAAFCRELCVAAGVRLTVHRVDVARDDPAGLEAAARRARHRVLMASECDWLVFGHHADDQAETVLFRLLRGAGVRGAAGMAAWEAPAGQQPGRLRPLLDSRRAEIEAYAREHGLQWVEDESNEDRRYTRNDLRHRLLPAMEEGFPGAARTLARAAANFREASVLLDELAAMDEAACGGQSLERAQLLRLSEARCANLLRWQAGRLGAEMPARARLLEVLRQLHGVEAARGFRVALGALDCCCYRGKVWLEPSASLAGATARAWAGEAEVPWLGGVLRFSPARGEGLSAARLQAAQALRLLPRWPGMRMRLVAGRPSRSFKNLCQEAGIPVWQRERLPVLQVDGYAAWVGGIGTAAEFAAAADEDAVAVEWLPLVPPAGGG</sequence>
<dbReference type="SMART" id="SM00977">
    <property type="entry name" value="TilS_C"/>
    <property type="match status" value="1"/>
</dbReference>
<evidence type="ECO:0000256" key="6">
    <source>
        <dbReference type="ARBA" id="ARBA00022840"/>
    </source>
</evidence>
<dbReference type="HAMAP" id="MF_01161">
    <property type="entry name" value="tRNA_Ile_lys_synt"/>
    <property type="match status" value="1"/>
</dbReference>
<accession>A0A4R6DYJ7</accession>
<dbReference type="CDD" id="cd01992">
    <property type="entry name" value="TilS_N"/>
    <property type="match status" value="1"/>
</dbReference>
<comment type="subcellular location">
    <subcellularLocation>
        <location evidence="1 8">Cytoplasm</location>
    </subcellularLocation>
</comment>
<comment type="domain">
    <text evidence="8">The N-terminal region contains the highly conserved SGGXDS motif, predicted to be a P-loop motif involved in ATP binding.</text>
</comment>
<dbReference type="InterPro" id="IPR014729">
    <property type="entry name" value="Rossmann-like_a/b/a_fold"/>
</dbReference>
<dbReference type="SUPFAM" id="SSF82829">
    <property type="entry name" value="MesJ substrate recognition domain-like"/>
    <property type="match status" value="1"/>
</dbReference>
<keyword evidence="4 8" id="KW-0819">tRNA processing</keyword>
<dbReference type="NCBIfam" id="TIGR02432">
    <property type="entry name" value="lysidine_TilS_N"/>
    <property type="match status" value="1"/>
</dbReference>
<evidence type="ECO:0000256" key="3">
    <source>
        <dbReference type="ARBA" id="ARBA00022598"/>
    </source>
</evidence>
<name>A0A4R6DYJ7_9RHOO</name>
<evidence type="ECO:0000256" key="5">
    <source>
        <dbReference type="ARBA" id="ARBA00022741"/>
    </source>
</evidence>
<keyword evidence="5 8" id="KW-0547">Nucleotide-binding</keyword>
<dbReference type="SUPFAM" id="SSF56037">
    <property type="entry name" value="PheT/TilS domain"/>
    <property type="match status" value="1"/>
</dbReference>
<dbReference type="PANTHER" id="PTHR43033:SF1">
    <property type="entry name" value="TRNA(ILE)-LYSIDINE SYNTHASE-RELATED"/>
    <property type="match status" value="1"/>
</dbReference>
<dbReference type="GO" id="GO:0005737">
    <property type="term" value="C:cytoplasm"/>
    <property type="evidence" value="ECO:0007669"/>
    <property type="project" value="UniProtKB-SubCell"/>
</dbReference>
<dbReference type="GO" id="GO:0006400">
    <property type="term" value="P:tRNA modification"/>
    <property type="evidence" value="ECO:0007669"/>
    <property type="project" value="UniProtKB-UniRule"/>
</dbReference>
<comment type="function">
    <text evidence="8">Ligates lysine onto the cytidine present at position 34 of the AUA codon-specific tRNA(Ile) that contains the anticodon CAU, in an ATP-dependent manner. Cytidine is converted to lysidine, thus changing the amino acid specificity of the tRNA from methionine to isoleucine.</text>
</comment>